<dbReference type="InterPro" id="IPR054468">
    <property type="entry name" value="NrSPol-like_HBD"/>
</dbReference>
<protein>
    <recommendedName>
        <fullName evidence="1">NrS-1 polymerase-like HBD domain-containing protein</fullName>
    </recommendedName>
</protein>
<dbReference type="Proteomes" id="UP000017840">
    <property type="component" value="Unassembled WGS sequence"/>
</dbReference>
<proteinExistence type="predicted"/>
<dbReference type="AlphaFoldDB" id="V4HP71"/>
<gene>
    <name evidence="2" type="ORF">K933_02016</name>
</gene>
<comment type="caution">
    <text evidence="2">The sequence shown here is derived from an EMBL/GenBank/DDBJ whole genome shotgun (WGS) entry which is preliminary data.</text>
</comment>
<evidence type="ECO:0000313" key="3">
    <source>
        <dbReference type="Proteomes" id="UP000017840"/>
    </source>
</evidence>
<name>V4HP71_9EURY</name>
<sequence>MALCCLLAFWTGGDAMRVDKLFRRSRLYRDKWDDVHHSNGDTYGERTVKRAIDNTSEFYEPSTREGTAVQDDSDFADEFTAASSGLSAETRGDGYR</sequence>
<reference evidence="2 3" key="1">
    <citation type="journal article" date="2013" name="Genome Announc.">
        <title>Draft Genome Sequence of 'Candidatus Halobonum tyrrellensis' Strain G22, Isolated from the Hypersaline Waters of Lake Tyrrell, Australia.</title>
        <authorList>
            <person name="Ugalde J.A."/>
            <person name="Narasingarao P."/>
            <person name="Kuo S."/>
            <person name="Podell S."/>
            <person name="Allen E.E."/>
        </authorList>
    </citation>
    <scope>NUCLEOTIDE SEQUENCE [LARGE SCALE GENOMIC DNA]</scope>
    <source>
        <strain evidence="2 3">G22</strain>
    </source>
</reference>
<keyword evidence="3" id="KW-1185">Reference proteome</keyword>
<dbReference type="EMBL" id="ASGZ01000005">
    <property type="protein sequence ID" value="ESP89724.1"/>
    <property type="molecule type" value="Genomic_DNA"/>
</dbReference>
<organism evidence="2 3">
    <name type="scientific">Candidatus Halobonum tyrrellensis G22</name>
    <dbReference type="NCBI Taxonomy" id="1324957"/>
    <lineage>
        <taxon>Archaea</taxon>
        <taxon>Methanobacteriati</taxon>
        <taxon>Methanobacteriota</taxon>
        <taxon>Stenosarchaea group</taxon>
        <taxon>Halobacteria</taxon>
        <taxon>Halobacteriales</taxon>
        <taxon>Haloferacaceae</taxon>
        <taxon>Candidatus Halobonum</taxon>
    </lineage>
</organism>
<dbReference type="eggNOG" id="arCOG06276">
    <property type="taxonomic scope" value="Archaea"/>
</dbReference>
<feature type="domain" description="NrS-1 polymerase-like HBD" evidence="1">
    <location>
        <begin position="1"/>
        <end position="61"/>
    </location>
</feature>
<accession>V4HP71</accession>
<evidence type="ECO:0000313" key="2">
    <source>
        <dbReference type="EMBL" id="ESP89724.1"/>
    </source>
</evidence>
<evidence type="ECO:0000259" key="1">
    <source>
        <dbReference type="Pfam" id="PF22763"/>
    </source>
</evidence>
<dbReference type="Pfam" id="PF22763">
    <property type="entry name" value="NrS1-1_pol-like_HBD"/>
    <property type="match status" value="1"/>
</dbReference>
<dbReference type="STRING" id="1324957.K933_02016"/>